<feature type="compositionally biased region" description="Polar residues" evidence="1">
    <location>
        <begin position="1"/>
        <end position="16"/>
    </location>
</feature>
<sequence>MLNSEYALHSSSKSNGGYQGASHGVKSKPFKNFPLTNGYIMLPRKMIAVCSLQFRSSRERLKEATSASNVHRLPPANCVAVHRPSAHYIRDDQLVAATPQLTQPFYKSIY</sequence>
<feature type="region of interest" description="Disordered" evidence="1">
    <location>
        <begin position="1"/>
        <end position="29"/>
    </location>
</feature>
<evidence type="ECO:0000256" key="1">
    <source>
        <dbReference type="SAM" id="MobiDB-lite"/>
    </source>
</evidence>
<reference evidence="3" key="1">
    <citation type="submission" date="2015-01" db="EMBL/GenBank/DDBJ databases">
        <authorList>
            <person name="Aksoy S."/>
            <person name="Warren W."/>
            <person name="Wilson R.K."/>
        </authorList>
    </citation>
    <scope>NUCLEOTIDE SEQUENCE [LARGE SCALE GENOMIC DNA]</scope>
    <source>
        <strain evidence="3">IAEA</strain>
    </source>
</reference>
<reference evidence="2" key="2">
    <citation type="submission" date="2020-05" db="UniProtKB">
        <authorList>
            <consortium name="EnsemblMetazoa"/>
        </authorList>
    </citation>
    <scope>IDENTIFICATION</scope>
    <source>
        <strain evidence="2">IAEA</strain>
    </source>
</reference>
<name>A0A1B0BRT2_9MUSC</name>
<keyword evidence="3" id="KW-1185">Reference proteome</keyword>
<proteinExistence type="predicted"/>
<organism evidence="2 3">
    <name type="scientific">Glossina palpalis gambiensis</name>
    <dbReference type="NCBI Taxonomy" id="67801"/>
    <lineage>
        <taxon>Eukaryota</taxon>
        <taxon>Metazoa</taxon>
        <taxon>Ecdysozoa</taxon>
        <taxon>Arthropoda</taxon>
        <taxon>Hexapoda</taxon>
        <taxon>Insecta</taxon>
        <taxon>Pterygota</taxon>
        <taxon>Neoptera</taxon>
        <taxon>Endopterygota</taxon>
        <taxon>Diptera</taxon>
        <taxon>Brachycera</taxon>
        <taxon>Muscomorpha</taxon>
        <taxon>Hippoboscoidea</taxon>
        <taxon>Glossinidae</taxon>
        <taxon>Glossina</taxon>
    </lineage>
</organism>
<evidence type="ECO:0000313" key="3">
    <source>
        <dbReference type="Proteomes" id="UP000092460"/>
    </source>
</evidence>
<dbReference type="EMBL" id="JXJN01019296">
    <property type="status" value="NOT_ANNOTATED_CDS"/>
    <property type="molecule type" value="Genomic_DNA"/>
</dbReference>
<protein>
    <submittedName>
        <fullName evidence="2">Uncharacterized protein</fullName>
    </submittedName>
</protein>
<accession>A0A1B0BRT2</accession>
<dbReference type="VEuPathDB" id="VectorBase:GPPI038547"/>
<evidence type="ECO:0000313" key="2">
    <source>
        <dbReference type="EnsemblMetazoa" id="GPPI038547-PA"/>
    </source>
</evidence>
<dbReference type="Proteomes" id="UP000092460">
    <property type="component" value="Unassembled WGS sequence"/>
</dbReference>
<dbReference type="EnsemblMetazoa" id="GPPI038547-RA">
    <property type="protein sequence ID" value="GPPI038547-PA"/>
    <property type="gene ID" value="GPPI038547"/>
</dbReference>
<dbReference type="AlphaFoldDB" id="A0A1B0BRT2"/>